<name>A0A8B6HCH6_MYTGA</name>
<dbReference type="OrthoDB" id="6127299at2759"/>
<evidence type="ECO:0000313" key="2">
    <source>
        <dbReference type="Proteomes" id="UP000596742"/>
    </source>
</evidence>
<accession>A0A8B6HCH6</accession>
<reference evidence="1" key="1">
    <citation type="submission" date="2018-11" db="EMBL/GenBank/DDBJ databases">
        <authorList>
            <person name="Alioto T."/>
            <person name="Alioto T."/>
        </authorList>
    </citation>
    <scope>NUCLEOTIDE SEQUENCE</scope>
</reference>
<dbReference type="PANTHER" id="PTHR14187">
    <property type="entry name" value="ALPHA KINASE/ELONGATION FACTOR 2 KINASE"/>
    <property type="match status" value="1"/>
</dbReference>
<gene>
    <name evidence="1" type="ORF">MGAL_10B073015</name>
</gene>
<protein>
    <submittedName>
        <fullName evidence="1">Uncharacterized protein</fullName>
    </submittedName>
</protein>
<sequence length="102" mass="11694">MSESGKILVAAIDFGTTYSGYAFSLRSDFEKDPCKISSHNWTAASRGLVSLKTPTSILLNPQQEFESFGYEAEDRYTALANEDLHHEWFYFRRFKMMLHGSL</sequence>
<evidence type="ECO:0000313" key="1">
    <source>
        <dbReference type="EMBL" id="VDI77585.1"/>
    </source>
</evidence>
<dbReference type="EMBL" id="UYJE01009863">
    <property type="protein sequence ID" value="VDI77585.1"/>
    <property type="molecule type" value="Genomic_DNA"/>
</dbReference>
<feature type="non-terminal residue" evidence="1">
    <location>
        <position position="102"/>
    </location>
</feature>
<comment type="caution">
    <text evidence="1">The sequence shown here is derived from an EMBL/GenBank/DDBJ whole genome shotgun (WGS) entry which is preliminary data.</text>
</comment>
<proteinExistence type="predicted"/>
<dbReference type="Proteomes" id="UP000596742">
    <property type="component" value="Unassembled WGS sequence"/>
</dbReference>
<dbReference type="AlphaFoldDB" id="A0A8B6HCH6"/>
<organism evidence="1 2">
    <name type="scientific">Mytilus galloprovincialis</name>
    <name type="common">Mediterranean mussel</name>
    <dbReference type="NCBI Taxonomy" id="29158"/>
    <lineage>
        <taxon>Eukaryota</taxon>
        <taxon>Metazoa</taxon>
        <taxon>Spiralia</taxon>
        <taxon>Lophotrochozoa</taxon>
        <taxon>Mollusca</taxon>
        <taxon>Bivalvia</taxon>
        <taxon>Autobranchia</taxon>
        <taxon>Pteriomorphia</taxon>
        <taxon>Mytilida</taxon>
        <taxon>Mytiloidea</taxon>
        <taxon>Mytilidae</taxon>
        <taxon>Mytilinae</taxon>
        <taxon>Mytilus</taxon>
    </lineage>
</organism>
<dbReference type="PANTHER" id="PTHR14187:SF5">
    <property type="entry name" value="HEAT SHOCK 70 KDA PROTEIN 12A"/>
    <property type="match status" value="1"/>
</dbReference>
<keyword evidence="2" id="KW-1185">Reference proteome</keyword>
<dbReference type="Gene3D" id="3.30.420.40">
    <property type="match status" value="1"/>
</dbReference>